<name>A0A1G8P5L4_9BACI</name>
<evidence type="ECO:0000313" key="1">
    <source>
        <dbReference type="EMBL" id="SDI87781.1"/>
    </source>
</evidence>
<organism evidence="1 2">
    <name type="scientific">Alteribacillus bidgolensis</name>
    <dbReference type="NCBI Taxonomy" id="930129"/>
    <lineage>
        <taxon>Bacteria</taxon>
        <taxon>Bacillati</taxon>
        <taxon>Bacillota</taxon>
        <taxon>Bacilli</taxon>
        <taxon>Bacillales</taxon>
        <taxon>Bacillaceae</taxon>
        <taxon>Alteribacillus</taxon>
    </lineage>
</organism>
<keyword evidence="2" id="KW-1185">Reference proteome</keyword>
<reference evidence="1 2" key="1">
    <citation type="submission" date="2016-10" db="EMBL/GenBank/DDBJ databases">
        <authorList>
            <person name="de Groot N.N."/>
        </authorList>
    </citation>
    <scope>NUCLEOTIDE SEQUENCE [LARGE SCALE GENOMIC DNA]</scope>
    <source>
        <strain evidence="2">P4B,CCM 7963,CECT 7998,DSM 25260,IBRC-M 10614,KCTC 13821</strain>
    </source>
</reference>
<dbReference type="STRING" id="930129.SAMN05216352_113131"/>
<dbReference type="EMBL" id="FNDU01000013">
    <property type="protein sequence ID" value="SDI87781.1"/>
    <property type="molecule type" value="Genomic_DNA"/>
</dbReference>
<gene>
    <name evidence="1" type="ORF">SAMN05216352_113131</name>
</gene>
<protein>
    <submittedName>
        <fullName evidence="1">Uncharacterized protein</fullName>
    </submittedName>
</protein>
<sequence>MRENKLFKVNYTFQGNRTYTIKQAKSKEQAEEMVACMVLKARNINAEEIDGMKEM</sequence>
<accession>A0A1G8P5L4</accession>
<proteinExistence type="predicted"/>
<dbReference type="RefSeq" id="WP_170031518.1">
    <property type="nucleotide sequence ID" value="NZ_FNDU01000013.1"/>
</dbReference>
<dbReference type="Proteomes" id="UP000199017">
    <property type="component" value="Unassembled WGS sequence"/>
</dbReference>
<dbReference type="AlphaFoldDB" id="A0A1G8P5L4"/>
<evidence type="ECO:0000313" key="2">
    <source>
        <dbReference type="Proteomes" id="UP000199017"/>
    </source>
</evidence>